<name>A0AAW1PHN3_9CHLO</name>
<protein>
    <recommendedName>
        <fullName evidence="3">Vps72/YL1 C-terminal domain-containing protein</fullName>
    </recommendedName>
</protein>
<dbReference type="SMART" id="SM00993">
    <property type="entry name" value="YL1_C"/>
    <property type="match status" value="1"/>
</dbReference>
<reference evidence="4 5" key="1">
    <citation type="journal article" date="2024" name="Nat. Commun.">
        <title>Phylogenomics reveals the evolutionary origins of lichenization in chlorophyte algae.</title>
        <authorList>
            <person name="Puginier C."/>
            <person name="Libourel C."/>
            <person name="Otte J."/>
            <person name="Skaloud P."/>
            <person name="Haon M."/>
            <person name="Grisel S."/>
            <person name="Petersen M."/>
            <person name="Berrin J.G."/>
            <person name="Delaux P.M."/>
            <person name="Dal Grande F."/>
            <person name="Keller J."/>
        </authorList>
    </citation>
    <scope>NUCLEOTIDE SEQUENCE [LARGE SCALE GENOMIC DNA]</scope>
    <source>
        <strain evidence="4 5">SAG 2036</strain>
    </source>
</reference>
<feature type="compositionally biased region" description="Polar residues" evidence="2">
    <location>
        <begin position="149"/>
        <end position="166"/>
    </location>
</feature>
<dbReference type="Proteomes" id="UP001465755">
    <property type="component" value="Unassembled WGS sequence"/>
</dbReference>
<feature type="compositionally biased region" description="Acidic residues" evidence="2">
    <location>
        <begin position="45"/>
        <end position="68"/>
    </location>
</feature>
<comment type="caution">
    <text evidence="4">The sequence shown here is derived from an EMBL/GenBank/DDBJ whole genome shotgun (WGS) entry which is preliminary data.</text>
</comment>
<dbReference type="EMBL" id="JALJOQ010000031">
    <property type="protein sequence ID" value="KAK9807329.1"/>
    <property type="molecule type" value="Genomic_DNA"/>
</dbReference>
<accession>A0AAW1PHN3</accession>
<organism evidence="4 5">
    <name type="scientific">Symbiochloris irregularis</name>
    <dbReference type="NCBI Taxonomy" id="706552"/>
    <lineage>
        <taxon>Eukaryota</taxon>
        <taxon>Viridiplantae</taxon>
        <taxon>Chlorophyta</taxon>
        <taxon>core chlorophytes</taxon>
        <taxon>Trebouxiophyceae</taxon>
        <taxon>Trebouxiales</taxon>
        <taxon>Trebouxiaceae</taxon>
        <taxon>Symbiochloris</taxon>
    </lineage>
</organism>
<evidence type="ECO:0000313" key="4">
    <source>
        <dbReference type="EMBL" id="KAK9807329.1"/>
    </source>
</evidence>
<evidence type="ECO:0000256" key="1">
    <source>
        <dbReference type="ARBA" id="ARBA00006832"/>
    </source>
</evidence>
<dbReference type="PANTHER" id="PTHR13275">
    <property type="entry name" value="YL-1 PROTEIN TRANSCRIPTION FACTOR-LIKE 1"/>
    <property type="match status" value="1"/>
</dbReference>
<dbReference type="Pfam" id="PF08265">
    <property type="entry name" value="YL1_C"/>
    <property type="match status" value="1"/>
</dbReference>
<dbReference type="InterPro" id="IPR046757">
    <property type="entry name" value="YL1_N"/>
</dbReference>
<gene>
    <name evidence="4" type="ORF">WJX73_002410</name>
</gene>
<dbReference type="AlphaFoldDB" id="A0AAW1PHN3"/>
<feature type="domain" description="Vps72/YL1 C-terminal" evidence="3">
    <location>
        <begin position="281"/>
        <end position="310"/>
    </location>
</feature>
<comment type="similarity">
    <text evidence="1">Belongs to the VPS72/YL1 family.</text>
</comment>
<evidence type="ECO:0000313" key="5">
    <source>
        <dbReference type="Proteomes" id="UP001465755"/>
    </source>
</evidence>
<dbReference type="PANTHER" id="PTHR13275:SF4">
    <property type="entry name" value="VACUOLAR PROTEIN SORTING-ASSOCIATED PROTEIN 72 HOMOLOG"/>
    <property type="match status" value="1"/>
</dbReference>
<feature type="compositionally biased region" description="Acidic residues" evidence="2">
    <location>
        <begin position="12"/>
        <end position="24"/>
    </location>
</feature>
<dbReference type="InterPro" id="IPR013272">
    <property type="entry name" value="Vps72/YL1_C"/>
</dbReference>
<sequence length="342" mass="38011">MSSSEEISGSSDDLEESESEEEEPPPPPIKLPERSTRGTRVAQLLEDEGSADEEFWNQDFFAEEEQGDAEYNSSNASEAEEPDVVDTDFDRSEEEDSDSEAAEDKESRRRRPSQLKPPGHKKPPAKRPAPAQAKAKPPVQRSLRETRSLDASGSAQAPTLRQSTRRATQDGEKERVRLEQSSRFKKKKVETQEPVTLTQEELLAEAAVTEIENIKSLETMVAQEEEIKKKATKSKKQYTGPMVRFSSKCINGEALTSLEIMNMLAPEELQQKLAPPLPDPVLCVVTGRPARYQDPQTGLPYADLAAFKVLRARMTHAVPRQRPAHLVKEASISDSSGDEDIG</sequence>
<feature type="compositionally biased region" description="Basic residues" evidence="2">
    <location>
        <begin position="108"/>
        <end position="125"/>
    </location>
</feature>
<keyword evidence="5" id="KW-1185">Reference proteome</keyword>
<evidence type="ECO:0000256" key="2">
    <source>
        <dbReference type="SAM" id="MobiDB-lite"/>
    </source>
</evidence>
<proteinExistence type="inferred from homology"/>
<feature type="region of interest" description="Disordered" evidence="2">
    <location>
        <begin position="319"/>
        <end position="342"/>
    </location>
</feature>
<feature type="region of interest" description="Disordered" evidence="2">
    <location>
        <begin position="1"/>
        <end position="193"/>
    </location>
</feature>
<feature type="compositionally biased region" description="Basic and acidic residues" evidence="2">
    <location>
        <begin position="167"/>
        <end position="182"/>
    </location>
</feature>
<dbReference type="GO" id="GO:0005634">
    <property type="term" value="C:nucleus"/>
    <property type="evidence" value="ECO:0007669"/>
    <property type="project" value="TreeGrafter"/>
</dbReference>
<dbReference type="Pfam" id="PF05764">
    <property type="entry name" value="YL1"/>
    <property type="match status" value="1"/>
</dbReference>
<evidence type="ECO:0000259" key="3">
    <source>
        <dbReference type="SMART" id="SM00993"/>
    </source>
</evidence>
<feature type="compositionally biased region" description="Low complexity" evidence="2">
    <location>
        <begin position="128"/>
        <end position="138"/>
    </location>
</feature>
<feature type="compositionally biased region" description="Acidic residues" evidence="2">
    <location>
        <begin position="78"/>
        <end position="101"/>
    </location>
</feature>
<feature type="compositionally biased region" description="Low complexity" evidence="2">
    <location>
        <begin position="1"/>
        <end position="11"/>
    </location>
</feature>